<evidence type="ECO:0000259" key="1">
    <source>
        <dbReference type="Pfam" id="PF18145"/>
    </source>
</evidence>
<protein>
    <submittedName>
        <fullName evidence="2">SAVED domain-containing protein</fullName>
    </submittedName>
</protein>
<gene>
    <name evidence="2" type="ORF">FNH06_22065</name>
</gene>
<sequence length="489" mass="53646">MSSLPSPSRSGVRIAGDLYQWLLAWQGCIQILRDANVHSLNPVVCVGVEVDGVGNLDDIVRYRTRPPHHFAQVKYTVDSTSPINESYLLTPSTKNAKPLLAKIVAAWRRLIETDEPFEMSLITNRAPDPDDPLLALRDSRTQLLMPRAGEKGPSSTIGRARRRWAQAAGVDEITLLRVFEDLRFDLARDPAHVLELTQYLMAATGLRHDDAAVNAGVSWVGQQVRDGHRELTAEIVREAISKLDLLAGPARAILSIATLKPDPLREEADYALDWADRFQGDTAYSKRRPAPPAGWDQLQRDIEAAPGQLPRGTPSVAITGSIRLAPAFLVGTAFRMVTGADLAVLQRGQLWSTNDRYGTPLRPMEDDIRLDQGPDLAVGVAIAADLTADVVEFLRMQEIPAERLLILRPPGGTADNSIPDAATANALAIGIRDAIRRASRTASRIHLFMAAPMGLALMLGHRWNRIRPTTVYEDISISPVYEAAFEVDA</sequence>
<name>A0A558A707_9PSEU</name>
<organism evidence="2 3">
    <name type="scientific">Amycolatopsis acidiphila</name>
    <dbReference type="NCBI Taxonomy" id="715473"/>
    <lineage>
        <taxon>Bacteria</taxon>
        <taxon>Bacillati</taxon>
        <taxon>Actinomycetota</taxon>
        <taxon>Actinomycetes</taxon>
        <taxon>Pseudonocardiales</taxon>
        <taxon>Pseudonocardiaceae</taxon>
        <taxon>Amycolatopsis</taxon>
    </lineage>
</organism>
<evidence type="ECO:0000313" key="2">
    <source>
        <dbReference type="EMBL" id="TVT20008.1"/>
    </source>
</evidence>
<evidence type="ECO:0000313" key="3">
    <source>
        <dbReference type="Proteomes" id="UP000318578"/>
    </source>
</evidence>
<dbReference type="EMBL" id="VJZA01000040">
    <property type="protein sequence ID" value="TVT20008.1"/>
    <property type="molecule type" value="Genomic_DNA"/>
</dbReference>
<dbReference type="InterPro" id="IPR040836">
    <property type="entry name" value="SAVED"/>
</dbReference>
<dbReference type="Proteomes" id="UP000318578">
    <property type="component" value="Unassembled WGS sequence"/>
</dbReference>
<accession>A0A558A707</accession>
<feature type="domain" description="SMODS-associated and fused to various effectors" evidence="1">
    <location>
        <begin position="313"/>
        <end position="486"/>
    </location>
</feature>
<comment type="caution">
    <text evidence="2">The sequence shown here is derived from an EMBL/GenBank/DDBJ whole genome shotgun (WGS) entry which is preliminary data.</text>
</comment>
<dbReference type="Pfam" id="PF18145">
    <property type="entry name" value="SAVED"/>
    <property type="match status" value="1"/>
</dbReference>
<reference evidence="2 3" key="1">
    <citation type="submission" date="2019-07" db="EMBL/GenBank/DDBJ databases">
        <title>New species of Amycolatopsis and Streptomyces.</title>
        <authorList>
            <person name="Duangmal K."/>
            <person name="Teo W.F.A."/>
            <person name="Lipun K."/>
        </authorList>
    </citation>
    <scope>NUCLEOTIDE SEQUENCE [LARGE SCALE GENOMIC DNA]</scope>
    <source>
        <strain evidence="2 3">JCM 30562</strain>
    </source>
</reference>
<dbReference type="AlphaFoldDB" id="A0A558A707"/>
<proteinExistence type="predicted"/>
<keyword evidence="3" id="KW-1185">Reference proteome</keyword>
<dbReference type="OrthoDB" id="7776223at2"/>
<dbReference type="NCBIfam" id="NF033611">
    <property type="entry name" value="SAVED"/>
    <property type="match status" value="1"/>
</dbReference>